<dbReference type="EMBL" id="SMBP01000007">
    <property type="protein sequence ID" value="TCU60367.1"/>
    <property type="molecule type" value="Genomic_DNA"/>
</dbReference>
<evidence type="ECO:0000313" key="4">
    <source>
        <dbReference type="EMBL" id="TCU60367.1"/>
    </source>
</evidence>
<protein>
    <submittedName>
        <fullName evidence="4">Peptidoglycan/xylan/chitin deacetylase (PgdA/CDA1 family)</fullName>
    </submittedName>
</protein>
<evidence type="ECO:0000256" key="1">
    <source>
        <dbReference type="ARBA" id="ARBA00004613"/>
    </source>
</evidence>
<dbReference type="PANTHER" id="PTHR34216">
    <property type="match status" value="1"/>
</dbReference>
<dbReference type="RefSeq" id="WP_132224471.1">
    <property type="nucleotide sequence ID" value="NZ_JADPGE010000013.1"/>
</dbReference>
<evidence type="ECO:0000313" key="5">
    <source>
        <dbReference type="Proteomes" id="UP000295773"/>
    </source>
</evidence>
<evidence type="ECO:0000259" key="3">
    <source>
        <dbReference type="Pfam" id="PF01522"/>
    </source>
</evidence>
<dbReference type="PANTHER" id="PTHR34216:SF3">
    <property type="entry name" value="POLY-BETA-1,6-N-ACETYL-D-GLUCOSAMINE N-DEACETYLASE"/>
    <property type="match status" value="1"/>
</dbReference>
<evidence type="ECO:0000256" key="2">
    <source>
        <dbReference type="ARBA" id="ARBA00022729"/>
    </source>
</evidence>
<keyword evidence="5" id="KW-1185">Reference proteome</keyword>
<reference evidence="4 5" key="1">
    <citation type="submission" date="2019-03" db="EMBL/GenBank/DDBJ databases">
        <title>Genomic Encyclopedia of Type Strains, Phase IV (KMG-IV): sequencing the most valuable type-strain genomes for metagenomic binning, comparative biology and taxonomic classification.</title>
        <authorList>
            <person name="Goeker M."/>
        </authorList>
    </citation>
    <scope>NUCLEOTIDE SEQUENCE [LARGE SCALE GENOMIC DNA]</scope>
    <source>
        <strain evidence="4 5">DSM 29481</strain>
    </source>
</reference>
<dbReference type="Proteomes" id="UP000295773">
    <property type="component" value="Unassembled WGS sequence"/>
</dbReference>
<dbReference type="GO" id="GO:0005576">
    <property type="term" value="C:extracellular region"/>
    <property type="evidence" value="ECO:0007669"/>
    <property type="project" value="UniProtKB-SubCell"/>
</dbReference>
<comment type="subcellular location">
    <subcellularLocation>
        <location evidence="1">Secreted</location>
    </subcellularLocation>
</comment>
<gene>
    <name evidence="4" type="ORF">EDD61_10756</name>
</gene>
<dbReference type="Gene3D" id="3.20.20.370">
    <property type="entry name" value="Glycoside hydrolase/deacetylase"/>
    <property type="match status" value="1"/>
</dbReference>
<feature type="domain" description="NodB homology" evidence="3">
    <location>
        <begin position="91"/>
        <end position="222"/>
    </location>
</feature>
<comment type="caution">
    <text evidence="4">The sequence shown here is derived from an EMBL/GenBank/DDBJ whole genome shotgun (WGS) entry which is preliminary data.</text>
</comment>
<dbReference type="Pfam" id="PF01522">
    <property type="entry name" value="Polysacc_deac_1"/>
    <property type="match status" value="1"/>
</dbReference>
<dbReference type="GO" id="GO:0005975">
    <property type="term" value="P:carbohydrate metabolic process"/>
    <property type="evidence" value="ECO:0007669"/>
    <property type="project" value="InterPro"/>
</dbReference>
<dbReference type="InterPro" id="IPR002509">
    <property type="entry name" value="NODB_dom"/>
</dbReference>
<proteinExistence type="predicted"/>
<accession>A0A4R3TGQ5</accession>
<dbReference type="InterPro" id="IPR011330">
    <property type="entry name" value="Glyco_hydro/deAcase_b/a-brl"/>
</dbReference>
<organism evidence="4 5">
    <name type="scientific">Longicatena caecimuris</name>
    <dbReference type="NCBI Taxonomy" id="1796635"/>
    <lineage>
        <taxon>Bacteria</taxon>
        <taxon>Bacillati</taxon>
        <taxon>Bacillota</taxon>
        <taxon>Erysipelotrichia</taxon>
        <taxon>Erysipelotrichales</taxon>
        <taxon>Erysipelotrichaceae</taxon>
        <taxon>Longicatena</taxon>
    </lineage>
</organism>
<name>A0A4R3TGQ5_9FIRM</name>
<dbReference type="SUPFAM" id="SSF88713">
    <property type="entry name" value="Glycoside hydrolase/deacetylase"/>
    <property type="match status" value="1"/>
</dbReference>
<keyword evidence="2" id="KW-0732">Signal</keyword>
<dbReference type="InterPro" id="IPR051398">
    <property type="entry name" value="Polysacch_Deacetylase"/>
</dbReference>
<dbReference type="GO" id="GO:0016810">
    <property type="term" value="F:hydrolase activity, acting on carbon-nitrogen (but not peptide) bonds"/>
    <property type="evidence" value="ECO:0007669"/>
    <property type="project" value="InterPro"/>
</dbReference>
<sequence length="262" mass="30516">MKMRRKTMLVVMTLLLAYGLQVVYVKSLPSEQITILGYHHIVEDKDKEAYFKGNMWVNSLSSFEAQMKLLKEKGYHSVSLQDVYEWRMGRKELDEKSVVITFDDGFYSSIKYAQPILEKYGFQGSVFVIGSQIEANRSEYKPNKRQHATLADMQHTKKLSFYAHSFDLHHKDGGFRVHQLTKEALQIDTQKEASLVSTEFYAYPYGKYNPLIQEVLKQHGTKLAFGFNENRKASRQDDPYALPRFNVNAYTKLDVFYQMVSQ</sequence>
<dbReference type="AlphaFoldDB" id="A0A4R3TGQ5"/>